<evidence type="ECO:0000256" key="2">
    <source>
        <dbReference type="ARBA" id="ARBA00023002"/>
    </source>
</evidence>
<dbReference type="Pfam" id="PF07992">
    <property type="entry name" value="Pyr_redox_2"/>
    <property type="match status" value="1"/>
</dbReference>
<dbReference type="EMBL" id="CP004121">
    <property type="protein sequence ID" value="AGF55489.1"/>
    <property type="molecule type" value="Genomic_DNA"/>
</dbReference>
<dbReference type="EC" id="1.8.1.9" evidence="4"/>
<dbReference type="SUPFAM" id="SSF51905">
    <property type="entry name" value="FAD/NAD(P)-binding domain"/>
    <property type="match status" value="1"/>
</dbReference>
<dbReference type="Proteomes" id="UP000011728">
    <property type="component" value="Chromosome"/>
</dbReference>
<accession>M1MC30</accession>
<dbReference type="GO" id="GO:0004791">
    <property type="term" value="F:thioredoxin-disulfide reductase (NADPH) activity"/>
    <property type="evidence" value="ECO:0007669"/>
    <property type="project" value="UniProtKB-EC"/>
</dbReference>
<dbReference type="STRING" id="36745.CLSAP_16690"/>
<dbReference type="PANTHER" id="PTHR48105">
    <property type="entry name" value="THIOREDOXIN REDUCTASE 1-RELATED-RELATED"/>
    <property type="match status" value="1"/>
</dbReference>
<sequence length="327" mass="35648">MDFNLSFSTADIFRSQPELEPDNIYDLLIIGAGPAGLNAALYAKRKGLDVAIITKRKGGQILDTSTVDNYLGFANISGEGLVDEFLNHVEKLEIPILEDTEVIDTFSDNLIHQIVLSTGETYKTKTLLVATGSKPRQLDVPGEIKYAGKGVAYCAICDAPLFKNRNVFIAGGGNSAVEAALDIAKFANSVTLIHRSQLRADKILVDQLYSHSKISVYLKTKILEITGDDVMTGLSLENTETLKQFRLKGDGIFIEIGHTPNIGPFKDILKLNERGEIITNERKETNIPGIFAAGDITNSMYKQIIIAASDGAIAALAINEYINQNKL</sequence>
<proteinExistence type="predicted"/>
<keyword evidence="1" id="KW-0285">Flavoprotein</keyword>
<dbReference type="PATRIC" id="fig|931276.5.peg.1694"/>
<reference evidence="4 5" key="1">
    <citation type="submission" date="2013-02" db="EMBL/GenBank/DDBJ databases">
        <title>Genome sequence of Clostridium saccharoperbutylacetonicum N1-4(HMT).</title>
        <authorList>
            <person name="Poehlein A."/>
            <person name="Daniel R."/>
        </authorList>
    </citation>
    <scope>NUCLEOTIDE SEQUENCE [LARGE SCALE GENOMIC DNA]</scope>
    <source>
        <strain evidence="5">N1-4(HMT)</strain>
    </source>
</reference>
<dbReference type="PRINTS" id="PR00368">
    <property type="entry name" value="FADPNR"/>
</dbReference>
<name>M1MC30_9CLOT</name>
<dbReference type="Gene3D" id="3.50.50.60">
    <property type="entry name" value="FAD/NAD(P)-binding domain"/>
    <property type="match status" value="2"/>
</dbReference>
<evidence type="ECO:0000259" key="3">
    <source>
        <dbReference type="Pfam" id="PF07992"/>
    </source>
</evidence>
<dbReference type="RefSeq" id="WP_015391810.1">
    <property type="nucleotide sequence ID" value="NC_020291.1"/>
</dbReference>
<keyword evidence="5" id="KW-1185">Reference proteome</keyword>
<gene>
    <name evidence="4" type="primary">trxB3</name>
    <name evidence="4" type="ORF">Cspa_c17190</name>
</gene>
<organism evidence="4 5">
    <name type="scientific">Clostridium saccharoperbutylacetonicum N1-4(HMT)</name>
    <dbReference type="NCBI Taxonomy" id="931276"/>
    <lineage>
        <taxon>Bacteria</taxon>
        <taxon>Bacillati</taxon>
        <taxon>Bacillota</taxon>
        <taxon>Clostridia</taxon>
        <taxon>Eubacteriales</taxon>
        <taxon>Clostridiaceae</taxon>
        <taxon>Clostridium</taxon>
    </lineage>
</organism>
<dbReference type="InterPro" id="IPR050097">
    <property type="entry name" value="Ferredoxin-NADP_redctase_2"/>
</dbReference>
<evidence type="ECO:0000313" key="5">
    <source>
        <dbReference type="Proteomes" id="UP000011728"/>
    </source>
</evidence>
<evidence type="ECO:0000313" key="4">
    <source>
        <dbReference type="EMBL" id="AGF55489.1"/>
    </source>
</evidence>
<dbReference type="KEGG" id="csr:Cspa_c17190"/>
<dbReference type="InterPro" id="IPR036188">
    <property type="entry name" value="FAD/NAD-bd_sf"/>
</dbReference>
<dbReference type="InterPro" id="IPR023753">
    <property type="entry name" value="FAD/NAD-binding_dom"/>
</dbReference>
<evidence type="ECO:0000256" key="1">
    <source>
        <dbReference type="ARBA" id="ARBA00022630"/>
    </source>
</evidence>
<dbReference type="PRINTS" id="PR00469">
    <property type="entry name" value="PNDRDTASEII"/>
</dbReference>
<dbReference type="OrthoDB" id="9806179at2"/>
<feature type="domain" description="FAD/NAD(P)-binding" evidence="3">
    <location>
        <begin position="25"/>
        <end position="311"/>
    </location>
</feature>
<protein>
    <submittedName>
        <fullName evidence="4">Thioredoxin reductase TrxB</fullName>
        <ecNumber evidence="4">1.8.1.9</ecNumber>
    </submittedName>
</protein>
<dbReference type="eggNOG" id="COG0492">
    <property type="taxonomic scope" value="Bacteria"/>
</dbReference>
<dbReference type="AlphaFoldDB" id="M1MC30"/>
<dbReference type="HOGENOM" id="CLU_031864_5_3_9"/>
<keyword evidence="2 4" id="KW-0560">Oxidoreductase</keyword>